<reference evidence="2 3" key="1">
    <citation type="submission" date="2013-08" db="EMBL/GenBank/DDBJ databases">
        <authorList>
            <person name="Weinstock G."/>
            <person name="Sodergren E."/>
            <person name="Wylie T."/>
            <person name="Fulton L."/>
            <person name="Fulton R."/>
            <person name="Fronick C."/>
            <person name="O'Laughlin M."/>
            <person name="Godfrey J."/>
            <person name="Miner T."/>
            <person name="Herter B."/>
            <person name="Appelbaum E."/>
            <person name="Cordes M."/>
            <person name="Lek S."/>
            <person name="Wollam A."/>
            <person name="Pepin K.H."/>
            <person name="Palsikar V.B."/>
            <person name="Mitreva M."/>
            <person name="Wilson R.K."/>
        </authorList>
    </citation>
    <scope>NUCLEOTIDE SEQUENCE [LARGE SCALE GENOMIC DNA]</scope>
    <source>
        <strain evidence="2 3">ATCC 15930</strain>
    </source>
</reference>
<accession>A0A069QHC5</accession>
<gene>
    <name evidence="2" type="ORF">HMPREF1991_01873</name>
</gene>
<feature type="chain" id="PRO_5001668545" evidence="1">
    <location>
        <begin position="19"/>
        <end position="213"/>
    </location>
</feature>
<evidence type="ECO:0000313" key="2">
    <source>
        <dbReference type="EMBL" id="KDR52097.1"/>
    </source>
</evidence>
<dbReference type="EMBL" id="JNGW01000078">
    <property type="protein sequence ID" value="KDR52097.1"/>
    <property type="molecule type" value="Genomic_DNA"/>
</dbReference>
<evidence type="ECO:0000256" key="1">
    <source>
        <dbReference type="SAM" id="SignalP"/>
    </source>
</evidence>
<name>A0A069QHC5_HOYLO</name>
<dbReference type="HOGENOM" id="CLU_1287931_0_0_10"/>
<dbReference type="PROSITE" id="PS51257">
    <property type="entry name" value="PROKAR_LIPOPROTEIN"/>
    <property type="match status" value="1"/>
</dbReference>
<dbReference type="AlphaFoldDB" id="A0A069QHC5"/>
<organism evidence="2 3">
    <name type="scientific">Hoylesella loescheii DSM 19665 = JCM 12249 = ATCC 15930</name>
    <dbReference type="NCBI Taxonomy" id="1122985"/>
    <lineage>
        <taxon>Bacteria</taxon>
        <taxon>Pseudomonadati</taxon>
        <taxon>Bacteroidota</taxon>
        <taxon>Bacteroidia</taxon>
        <taxon>Bacteroidales</taxon>
        <taxon>Prevotellaceae</taxon>
        <taxon>Hoylesella</taxon>
    </lineage>
</organism>
<comment type="caution">
    <text evidence="2">The sequence shown here is derived from an EMBL/GenBank/DDBJ whole genome shotgun (WGS) entry which is preliminary data.</text>
</comment>
<dbReference type="PATRIC" id="fig|1122985.7.peg.1948"/>
<dbReference type="RefSeq" id="WP_018967693.1">
    <property type="nucleotide sequence ID" value="NZ_KB899216.1"/>
</dbReference>
<evidence type="ECO:0000313" key="3">
    <source>
        <dbReference type="Proteomes" id="UP000027442"/>
    </source>
</evidence>
<feature type="signal peptide" evidence="1">
    <location>
        <begin position="1"/>
        <end position="18"/>
    </location>
</feature>
<dbReference type="Proteomes" id="UP000027442">
    <property type="component" value="Unassembled WGS sequence"/>
</dbReference>
<dbReference type="Pfam" id="PF16128">
    <property type="entry name" value="DUF4840"/>
    <property type="match status" value="1"/>
</dbReference>
<protein>
    <submittedName>
        <fullName evidence="2">Uncharacterized protein</fullName>
    </submittedName>
</protein>
<dbReference type="InterPro" id="IPR032293">
    <property type="entry name" value="DUF4840"/>
</dbReference>
<proteinExistence type="predicted"/>
<keyword evidence="1" id="KW-0732">Signal</keyword>
<sequence length="213" mass="23463">MKKTLNLAAIAFCGVAMLSLSSCLSGGNGGEEPKFKQITSVERTTMMNAIVGNYSGKLKFIKSLGDNKIDSADISWSVTADTMLVIEKFPVRTISGSVQAGEEMKRKLTAAEPAKVEMKLKLPGYMLENYFNQGYYLASPIAGKDIDVKVGDKDGKLTFTQSINLGSGNYQKISQLLEYLKDRQVTRLLIERITIDNQVYNVQAPFTLQGKKQ</sequence>
<keyword evidence="3" id="KW-1185">Reference proteome</keyword>